<sequence>MTAIHDALSIPGLETVYDALATAIDQAGVEKSELFLVKLALLNANSLADPAVFADHIARALKNL</sequence>
<evidence type="ECO:0000313" key="1">
    <source>
        <dbReference type="EMBL" id="PLC48015.1"/>
    </source>
</evidence>
<organism evidence="1 2">
    <name type="scientific">Pollutimonas subterranea</name>
    <dbReference type="NCBI Taxonomy" id="2045210"/>
    <lineage>
        <taxon>Bacteria</taxon>
        <taxon>Pseudomonadati</taxon>
        <taxon>Pseudomonadota</taxon>
        <taxon>Betaproteobacteria</taxon>
        <taxon>Burkholderiales</taxon>
        <taxon>Alcaligenaceae</taxon>
        <taxon>Pollutimonas</taxon>
    </lineage>
</organism>
<gene>
    <name evidence="1" type="ORF">CR159_20385</name>
</gene>
<reference evidence="1 2" key="1">
    <citation type="submission" date="2017-10" db="EMBL/GenBank/DDBJ databases">
        <title>Two draft genome sequences of Pusillimonas sp. strains isolated from a nitrate- and radionuclide-contaminated groundwater in Russia.</title>
        <authorList>
            <person name="Grouzdev D.S."/>
            <person name="Tourova T.P."/>
            <person name="Goeva M.A."/>
            <person name="Babich T.L."/>
            <person name="Sokolova D.S."/>
            <person name="Abdullin R."/>
            <person name="Poltaraus A.B."/>
            <person name="Toshchakov S.V."/>
            <person name="Nazina T.N."/>
        </authorList>
    </citation>
    <scope>NUCLEOTIDE SEQUENCE [LARGE SCALE GENOMIC DNA]</scope>
    <source>
        <strain evidence="1 2">JR1/69-3-13</strain>
    </source>
</reference>
<proteinExistence type="predicted"/>
<dbReference type="EMBL" id="PDNW01000031">
    <property type="protein sequence ID" value="PLC48015.1"/>
    <property type="molecule type" value="Genomic_DNA"/>
</dbReference>
<dbReference type="Proteomes" id="UP000234190">
    <property type="component" value="Unassembled WGS sequence"/>
</dbReference>
<dbReference type="RefSeq" id="WP_102075786.1">
    <property type="nucleotide sequence ID" value="NZ_PDNW01000031.1"/>
</dbReference>
<comment type="caution">
    <text evidence="1">The sequence shown here is derived from an EMBL/GenBank/DDBJ whole genome shotgun (WGS) entry which is preliminary data.</text>
</comment>
<dbReference type="AlphaFoldDB" id="A0A2N4TZ19"/>
<keyword evidence="2" id="KW-1185">Reference proteome</keyword>
<dbReference type="OrthoDB" id="8780712at2"/>
<evidence type="ECO:0000313" key="2">
    <source>
        <dbReference type="Proteomes" id="UP000234190"/>
    </source>
</evidence>
<accession>A0A2N4TZ19</accession>
<protein>
    <submittedName>
        <fullName evidence="1">DUF2783 domain-containing protein</fullName>
    </submittedName>
</protein>
<name>A0A2N4TZ19_9BURK</name>